<dbReference type="InterPro" id="IPR037171">
    <property type="entry name" value="NagB/RpiA_transferase-like"/>
</dbReference>
<gene>
    <name evidence="5" type="ORF">JZM60_16430</name>
</gene>
<dbReference type="PIRSF" id="PIRSF006806">
    <property type="entry name" value="FTHF_cligase"/>
    <property type="match status" value="1"/>
</dbReference>
<name>A0ABX7Q2M1_9BACT</name>
<dbReference type="GO" id="GO:0030272">
    <property type="term" value="F:5-formyltetrahydrofolate cyclo-ligase activity"/>
    <property type="evidence" value="ECO:0007669"/>
    <property type="project" value="UniProtKB-EC"/>
</dbReference>
<reference evidence="5 6" key="1">
    <citation type="submission" date="2021-03" db="EMBL/GenBank/DDBJ databases">
        <title>Geobacter metallireducens gen. nov. sp. nov., a microorganism capable of coupling the complete oxidation of organic compounds to the reduction of iron and other metals.</title>
        <authorList>
            <person name="Li Y."/>
        </authorList>
    </citation>
    <scope>NUCLEOTIDE SEQUENCE [LARGE SCALE GENOMIC DNA]</scope>
    <source>
        <strain evidence="5 6">Jerry-YX</strain>
    </source>
</reference>
<accession>A0ABX7Q2M1</accession>
<dbReference type="InterPro" id="IPR002698">
    <property type="entry name" value="FTHF_cligase"/>
</dbReference>
<dbReference type="Pfam" id="PF01812">
    <property type="entry name" value="5-FTHF_cyc-lig"/>
    <property type="match status" value="1"/>
</dbReference>
<dbReference type="Gene3D" id="3.40.50.10420">
    <property type="entry name" value="NagB/RpiA/CoA transferase-like"/>
    <property type="match status" value="1"/>
</dbReference>
<keyword evidence="6" id="KW-1185">Reference proteome</keyword>
<dbReference type="InterPro" id="IPR024185">
    <property type="entry name" value="FTHF_cligase-like_sf"/>
</dbReference>
<dbReference type="PANTHER" id="PTHR23407:SF1">
    <property type="entry name" value="5-FORMYLTETRAHYDROFOLATE CYCLO-LIGASE"/>
    <property type="match status" value="1"/>
</dbReference>
<dbReference type="EC" id="6.3.3.2" evidence="4"/>
<keyword evidence="5" id="KW-0436">Ligase</keyword>
<organism evidence="5 6">
    <name type="scientific">Geobacter benzoatilyticus</name>
    <dbReference type="NCBI Taxonomy" id="2815309"/>
    <lineage>
        <taxon>Bacteria</taxon>
        <taxon>Pseudomonadati</taxon>
        <taxon>Thermodesulfobacteriota</taxon>
        <taxon>Desulfuromonadia</taxon>
        <taxon>Geobacterales</taxon>
        <taxon>Geobacteraceae</taxon>
        <taxon>Geobacter</taxon>
    </lineage>
</organism>
<evidence type="ECO:0000313" key="6">
    <source>
        <dbReference type="Proteomes" id="UP000663651"/>
    </source>
</evidence>
<keyword evidence="2 4" id="KW-0547">Nucleotide-binding</keyword>
<dbReference type="NCBIfam" id="TIGR02727">
    <property type="entry name" value="MTHFS_bact"/>
    <property type="match status" value="1"/>
</dbReference>
<keyword evidence="4" id="KW-0479">Metal-binding</keyword>
<evidence type="ECO:0000256" key="2">
    <source>
        <dbReference type="ARBA" id="ARBA00022741"/>
    </source>
</evidence>
<dbReference type="Proteomes" id="UP000663651">
    <property type="component" value="Chromosome"/>
</dbReference>
<proteinExistence type="inferred from homology"/>
<keyword evidence="3 4" id="KW-0067">ATP-binding</keyword>
<evidence type="ECO:0000313" key="5">
    <source>
        <dbReference type="EMBL" id="QSV45672.1"/>
    </source>
</evidence>
<dbReference type="SUPFAM" id="SSF100950">
    <property type="entry name" value="NagB/RpiA/CoA transferase-like"/>
    <property type="match status" value="1"/>
</dbReference>
<comment type="cofactor">
    <cofactor evidence="4">
        <name>Mg(2+)</name>
        <dbReference type="ChEBI" id="CHEBI:18420"/>
    </cofactor>
</comment>
<dbReference type="PANTHER" id="PTHR23407">
    <property type="entry name" value="ATPASE INHIBITOR/5-FORMYLTETRAHYDROFOLATE CYCLO-LIGASE"/>
    <property type="match status" value="1"/>
</dbReference>
<evidence type="ECO:0000256" key="1">
    <source>
        <dbReference type="ARBA" id="ARBA00010638"/>
    </source>
</evidence>
<sequence>MPKRTLRQFMLAQRRELSAEERKVSGDIIQQSFMAMPSFAKARIIALYSPVRGEVETQAVMMAALREGKIVLFPVVCGEQLSFISVAGPHDMTRGAFGISEPCHSGAAYSPDEADLIVIPGVAFDRFGKRVGFGKGYYDRALHALEGSGKLVGFCYDFQLVDEIVAEPHDVAVDTIITEKKVLNLRGYQ</sequence>
<comment type="catalytic activity">
    <reaction evidence="4">
        <text>(6S)-5-formyl-5,6,7,8-tetrahydrofolate + ATP = (6R)-5,10-methenyltetrahydrofolate + ADP + phosphate</text>
        <dbReference type="Rhea" id="RHEA:10488"/>
        <dbReference type="ChEBI" id="CHEBI:30616"/>
        <dbReference type="ChEBI" id="CHEBI:43474"/>
        <dbReference type="ChEBI" id="CHEBI:57455"/>
        <dbReference type="ChEBI" id="CHEBI:57457"/>
        <dbReference type="ChEBI" id="CHEBI:456216"/>
        <dbReference type="EC" id="6.3.3.2"/>
    </reaction>
</comment>
<evidence type="ECO:0000256" key="4">
    <source>
        <dbReference type="RuleBase" id="RU361279"/>
    </source>
</evidence>
<comment type="similarity">
    <text evidence="1 4">Belongs to the 5-formyltetrahydrofolate cyclo-ligase family.</text>
</comment>
<keyword evidence="4" id="KW-0460">Magnesium</keyword>
<protein>
    <recommendedName>
        <fullName evidence="4">5-formyltetrahydrofolate cyclo-ligase</fullName>
        <ecNumber evidence="4">6.3.3.2</ecNumber>
    </recommendedName>
</protein>
<evidence type="ECO:0000256" key="3">
    <source>
        <dbReference type="ARBA" id="ARBA00022840"/>
    </source>
</evidence>
<dbReference type="EMBL" id="CP071382">
    <property type="protein sequence ID" value="QSV45672.1"/>
    <property type="molecule type" value="Genomic_DNA"/>
</dbReference>